<evidence type="ECO:0000313" key="10">
    <source>
        <dbReference type="EMBL" id="AII87868.1"/>
    </source>
</evidence>
<evidence type="ECO:0000256" key="3">
    <source>
        <dbReference type="ARBA" id="ARBA00023002"/>
    </source>
</evidence>
<comment type="catalytic activity">
    <reaction evidence="5">
        <text>L-rhamnofuranose + NADP(+) = L-rhamnono-1,4-lactone + NADPH + H(+)</text>
        <dbReference type="Rhea" id="RHEA:42668"/>
        <dbReference type="ChEBI" id="CHEBI:15378"/>
        <dbReference type="ChEBI" id="CHEBI:16935"/>
        <dbReference type="ChEBI" id="CHEBI:17937"/>
        <dbReference type="ChEBI" id="CHEBI:57783"/>
        <dbReference type="ChEBI" id="CHEBI:58349"/>
        <dbReference type="EC" id="1.1.1.378"/>
    </reaction>
    <physiologicalReaction direction="left-to-right" evidence="5">
        <dbReference type="Rhea" id="RHEA:42669"/>
    </physiologicalReaction>
</comment>
<evidence type="ECO:0000256" key="4">
    <source>
        <dbReference type="ARBA" id="ARBA00023308"/>
    </source>
</evidence>
<dbReference type="InterPro" id="IPR036291">
    <property type="entry name" value="NAD(P)-bd_dom_sf"/>
</dbReference>
<evidence type="ECO:0000313" key="11">
    <source>
        <dbReference type="Proteomes" id="UP000028680"/>
    </source>
</evidence>
<dbReference type="AlphaFoldDB" id="A0AAN0RKF2"/>
<evidence type="ECO:0000256" key="9">
    <source>
        <dbReference type="ARBA" id="ARBA00068170"/>
    </source>
</evidence>
<evidence type="ECO:0000256" key="6">
    <source>
        <dbReference type="ARBA" id="ARBA00052619"/>
    </source>
</evidence>
<dbReference type="GO" id="GO:0048038">
    <property type="term" value="F:quinone binding"/>
    <property type="evidence" value="ECO:0007669"/>
    <property type="project" value="TreeGrafter"/>
</dbReference>
<sequence length="260" mass="27218">MLLKDKCVIVTGGSRGIGAGISRAMAQAGADVVINYFSENDAELGQTEGIEAVLADIEASGRRAIAVEGNVADPDTGQKIVDAAVAEFGKVDVLSSNAGICPFHSFLDIPIDVMRRVSAVNYEGSFIVSQAAARQMVKQGHGGAIIATSSISALVGGELQSHYTPTKAAVHSMMQSVSISLGKHNIRCNSIMPGTILTDLTRDVLDGTELAEYSLKRIPLGRFGTPDDIGQVAVFLASDMARYVTGASLLVDGGMYVNLE</sequence>
<evidence type="ECO:0000256" key="1">
    <source>
        <dbReference type="ARBA" id="ARBA00006484"/>
    </source>
</evidence>
<evidence type="ECO:0000256" key="7">
    <source>
        <dbReference type="ARBA" id="ARBA00060619"/>
    </source>
</evidence>
<dbReference type="SUPFAM" id="SSF51735">
    <property type="entry name" value="NAD(P)-binding Rossmann-fold domains"/>
    <property type="match status" value="1"/>
</dbReference>
<keyword evidence="2" id="KW-0521">NADP</keyword>
<proteinExistence type="inferred from homology"/>
<dbReference type="GO" id="GO:0016616">
    <property type="term" value="F:oxidoreductase activity, acting on the CH-OH group of donors, NAD or NADP as acceptor"/>
    <property type="evidence" value="ECO:0007669"/>
    <property type="project" value="TreeGrafter"/>
</dbReference>
<dbReference type="GO" id="GO:0019301">
    <property type="term" value="P:rhamnose catabolic process"/>
    <property type="evidence" value="ECO:0007669"/>
    <property type="project" value="UniProtKB-ARBA"/>
</dbReference>
<accession>A0AAN0RKF2</accession>
<dbReference type="Pfam" id="PF13561">
    <property type="entry name" value="adh_short_C2"/>
    <property type="match status" value="1"/>
</dbReference>
<dbReference type="EC" id="1.1.1.378" evidence="8"/>
<dbReference type="PRINTS" id="PR00080">
    <property type="entry name" value="SDRFAMILY"/>
</dbReference>
<dbReference type="EMBL" id="CP003984">
    <property type="protein sequence ID" value="AII87868.1"/>
    <property type="molecule type" value="Genomic_DNA"/>
</dbReference>
<dbReference type="RefSeq" id="WP_044050511.1">
    <property type="nucleotide sequence ID" value="NZ_CP003984.1"/>
</dbReference>
<dbReference type="Gene3D" id="3.40.50.720">
    <property type="entry name" value="NAD(P)-binding Rossmann-like Domain"/>
    <property type="match status" value="1"/>
</dbReference>
<dbReference type="FunFam" id="3.40.50.720:FF:000417">
    <property type="entry name" value="Glucose 1-dehydrogenase, putative"/>
    <property type="match status" value="1"/>
</dbReference>
<reference evidence="10 11" key="1">
    <citation type="journal article" date="2014" name="ISME J.">
        <title>Adaptation of an abundant Roseobacter RCA organism to pelagic systems revealed by genomic and transcriptomic analyses.</title>
        <authorList>
            <person name="Voget S."/>
            <person name="Wemheuer B."/>
            <person name="Brinkhoff T."/>
            <person name="Vollmers J."/>
            <person name="Dietrich S."/>
            <person name="Giebel H.A."/>
            <person name="Beardsley C."/>
            <person name="Sardemann C."/>
            <person name="Bakenhus I."/>
            <person name="Billerbeck S."/>
            <person name="Daniel R."/>
            <person name="Simon M."/>
        </authorList>
    </citation>
    <scope>NUCLEOTIDE SEQUENCE [LARGE SCALE GENOMIC DNA]</scope>
    <source>
        <strain evidence="10 11">RCA23</strain>
    </source>
</reference>
<comment type="similarity">
    <text evidence="1">Belongs to the short-chain dehydrogenases/reductases (SDR) family.</text>
</comment>
<comment type="pathway">
    <text evidence="7">Carbohydrate degradation; L-rhamnose degradation.</text>
</comment>
<protein>
    <recommendedName>
        <fullName evidence="9">L-rhamnose 1-dehydrogenase (NAD(P)(+))</fullName>
        <ecNumber evidence="8">1.1.1.378</ecNumber>
    </recommendedName>
</protein>
<dbReference type="GO" id="GO:0006633">
    <property type="term" value="P:fatty acid biosynthetic process"/>
    <property type="evidence" value="ECO:0007669"/>
    <property type="project" value="TreeGrafter"/>
</dbReference>
<dbReference type="PANTHER" id="PTHR42760">
    <property type="entry name" value="SHORT-CHAIN DEHYDROGENASES/REDUCTASES FAMILY MEMBER"/>
    <property type="match status" value="1"/>
</dbReference>
<evidence type="ECO:0000256" key="8">
    <source>
        <dbReference type="ARBA" id="ARBA00067020"/>
    </source>
</evidence>
<dbReference type="PANTHER" id="PTHR42760:SF83">
    <property type="entry name" value="(3R)-3-HYDROXYACYL-COA DEHYDROGENASE"/>
    <property type="match status" value="1"/>
</dbReference>
<organism evidence="10 11">
    <name type="scientific">Planktomarina temperata RCA23</name>
    <dbReference type="NCBI Taxonomy" id="666509"/>
    <lineage>
        <taxon>Bacteria</taxon>
        <taxon>Pseudomonadati</taxon>
        <taxon>Pseudomonadota</taxon>
        <taxon>Alphaproteobacteria</taxon>
        <taxon>Rhodobacterales</taxon>
        <taxon>Paracoccaceae</taxon>
        <taxon>Planktomarina</taxon>
    </lineage>
</organism>
<comment type="catalytic activity">
    <reaction evidence="6">
        <text>L-rhamnofuranose + NAD(+) = L-rhamnono-1,4-lactone + NADH + H(+)</text>
        <dbReference type="Rhea" id="RHEA:12649"/>
        <dbReference type="ChEBI" id="CHEBI:15378"/>
        <dbReference type="ChEBI" id="CHEBI:16935"/>
        <dbReference type="ChEBI" id="CHEBI:17937"/>
        <dbReference type="ChEBI" id="CHEBI:57540"/>
        <dbReference type="ChEBI" id="CHEBI:57945"/>
        <dbReference type="EC" id="1.1.1.378"/>
    </reaction>
    <physiologicalReaction direction="left-to-right" evidence="6">
        <dbReference type="Rhea" id="RHEA:12650"/>
    </physiologicalReaction>
</comment>
<dbReference type="Proteomes" id="UP000028680">
    <property type="component" value="Chromosome"/>
</dbReference>
<dbReference type="PRINTS" id="PR00081">
    <property type="entry name" value="GDHRDH"/>
</dbReference>
<keyword evidence="3 10" id="KW-0560">Oxidoreductase</keyword>
<keyword evidence="11" id="KW-1185">Reference proteome</keyword>
<evidence type="ECO:0000256" key="2">
    <source>
        <dbReference type="ARBA" id="ARBA00022857"/>
    </source>
</evidence>
<evidence type="ECO:0000256" key="5">
    <source>
        <dbReference type="ARBA" id="ARBA00050510"/>
    </source>
</evidence>
<gene>
    <name evidence="10" type="primary">fabG4</name>
    <name evidence="10" type="ORF">RCA23_c23450</name>
</gene>
<dbReference type="InterPro" id="IPR002347">
    <property type="entry name" value="SDR_fam"/>
</dbReference>
<dbReference type="KEGG" id="ptp:RCA23_c23450"/>
<dbReference type="NCBIfam" id="NF005559">
    <property type="entry name" value="PRK07231.1"/>
    <property type="match status" value="1"/>
</dbReference>
<keyword evidence="4" id="KW-0684">Rhamnose metabolism</keyword>
<name>A0AAN0RKF2_9RHOB</name>